<dbReference type="SUPFAM" id="SSF52980">
    <property type="entry name" value="Restriction endonuclease-like"/>
    <property type="match status" value="1"/>
</dbReference>
<keyword evidence="4" id="KW-1185">Reference proteome</keyword>
<feature type="domain" description="SWIM-type" evidence="2">
    <location>
        <begin position="162"/>
        <end position="199"/>
    </location>
</feature>
<evidence type="ECO:0000259" key="2">
    <source>
        <dbReference type="PROSITE" id="PS50966"/>
    </source>
</evidence>
<evidence type="ECO:0000313" key="3">
    <source>
        <dbReference type="EMBL" id="KAK3086709.1"/>
    </source>
</evidence>
<evidence type="ECO:0000256" key="1">
    <source>
        <dbReference type="PROSITE-ProRule" id="PRU00325"/>
    </source>
</evidence>
<dbReference type="CDD" id="cd22343">
    <property type="entry name" value="PDDEXK_lambda_exonuclease-like"/>
    <property type="match status" value="1"/>
</dbReference>
<dbReference type="InterPro" id="IPR011604">
    <property type="entry name" value="PDDEXK-like_dom_sf"/>
</dbReference>
<dbReference type="EMBL" id="VSWD01000012">
    <property type="protein sequence ID" value="KAK3086709.1"/>
    <property type="molecule type" value="Genomic_DNA"/>
</dbReference>
<gene>
    <name evidence="3" type="ORF">FSP39_022335</name>
</gene>
<dbReference type="PANTHER" id="PTHR47526:SF3">
    <property type="entry name" value="PHD-TYPE DOMAIN-CONTAINING PROTEIN"/>
    <property type="match status" value="1"/>
</dbReference>
<dbReference type="Gene3D" id="3.90.320.10">
    <property type="match status" value="1"/>
</dbReference>
<dbReference type="PANTHER" id="PTHR47526">
    <property type="entry name" value="ATP-DEPENDENT DNA HELICASE"/>
    <property type="match status" value="1"/>
</dbReference>
<sequence length="557" mass="63542">MEFQSYNVPKLEPFLQERGVTCSFYNKEHLVKLCYLAKELNLEIIEQNIDRESELSSISRRTVNVNNDSTETVVLEKVDDISVWSSHLSSLPPLETADALVYLYDYCAWGSSRLKSYKTDNGFQLHLANHIGNVQISQQQNGAFMYVKSTCVPETRQNDKPYKVWILLKNSGEVVSGGCTCVVDSGACKHCVALLFSLVSFSDRYKDRFTEACTDIGCVWDKPKKATEPMEIDEIDIRRDTSETSIKKPTPDCKTYVPSCSFSRENVEKELCELFKNTDSLVLQILDESSDESDKECDASCIPTMSEALSSLSEKANINGHLQNIYSDEIINEIENCTQGQSDNEEWFAHRQGRITASLFHSVSNFRYNDKPNNYILKKVMGNEKNVLYPSLAHGKKYEAVARQQYIDQCKKLHKNFVVRECGLFVDKKHPFMGASPDGIVTCTCCGKGLLEIKCSYMHQNVTPHEACLDDHYHIYCDENNQVKLKESSSWYLQIQGQMGVCELKWCDFVFFTRKGISVDRIHYDHDIFSGIVLKCDKFFNKYGVDALIQNCMPAKE</sequence>
<comment type="caution">
    <text evidence="3">The sequence shown here is derived from an EMBL/GenBank/DDBJ whole genome shotgun (WGS) entry which is preliminary data.</text>
</comment>
<organism evidence="3 4">
    <name type="scientific">Pinctada imbricata</name>
    <name type="common">Atlantic pearl-oyster</name>
    <name type="synonym">Pinctada martensii</name>
    <dbReference type="NCBI Taxonomy" id="66713"/>
    <lineage>
        <taxon>Eukaryota</taxon>
        <taxon>Metazoa</taxon>
        <taxon>Spiralia</taxon>
        <taxon>Lophotrochozoa</taxon>
        <taxon>Mollusca</taxon>
        <taxon>Bivalvia</taxon>
        <taxon>Autobranchia</taxon>
        <taxon>Pteriomorphia</taxon>
        <taxon>Pterioida</taxon>
        <taxon>Pterioidea</taxon>
        <taxon>Pteriidae</taxon>
        <taxon>Pinctada</taxon>
    </lineage>
</organism>
<dbReference type="InterPro" id="IPR007527">
    <property type="entry name" value="Znf_SWIM"/>
</dbReference>
<dbReference type="PROSITE" id="PS50966">
    <property type="entry name" value="ZF_SWIM"/>
    <property type="match status" value="1"/>
</dbReference>
<dbReference type="AlphaFoldDB" id="A0AA88XSJ1"/>
<evidence type="ECO:0000313" key="4">
    <source>
        <dbReference type="Proteomes" id="UP001186944"/>
    </source>
</evidence>
<reference evidence="3" key="1">
    <citation type="submission" date="2019-08" db="EMBL/GenBank/DDBJ databases">
        <title>The improved chromosome-level genome for the pearl oyster Pinctada fucata martensii using PacBio sequencing and Hi-C.</title>
        <authorList>
            <person name="Zheng Z."/>
        </authorList>
    </citation>
    <scope>NUCLEOTIDE SEQUENCE</scope>
    <source>
        <strain evidence="3">ZZ-2019</strain>
        <tissue evidence="3">Adductor muscle</tissue>
    </source>
</reference>
<dbReference type="GO" id="GO:0008270">
    <property type="term" value="F:zinc ion binding"/>
    <property type="evidence" value="ECO:0007669"/>
    <property type="project" value="UniProtKB-KW"/>
</dbReference>
<dbReference type="InterPro" id="IPR011335">
    <property type="entry name" value="Restrct_endonuc-II-like"/>
</dbReference>
<protein>
    <recommendedName>
        <fullName evidence="2">SWIM-type domain-containing protein</fullName>
    </recommendedName>
</protein>
<dbReference type="Pfam" id="PF09588">
    <property type="entry name" value="YqaJ"/>
    <property type="match status" value="1"/>
</dbReference>
<name>A0AA88XSJ1_PINIB</name>
<proteinExistence type="predicted"/>
<keyword evidence="1" id="KW-0863">Zinc-finger</keyword>
<keyword evidence="1" id="KW-0479">Metal-binding</keyword>
<keyword evidence="1" id="KW-0862">Zinc</keyword>
<accession>A0AA88XSJ1</accession>
<dbReference type="Proteomes" id="UP001186944">
    <property type="component" value="Unassembled WGS sequence"/>
</dbReference>
<dbReference type="InterPro" id="IPR019080">
    <property type="entry name" value="YqaJ_viral_recombinase"/>
</dbReference>
<dbReference type="GO" id="GO:0006281">
    <property type="term" value="P:DNA repair"/>
    <property type="evidence" value="ECO:0007669"/>
    <property type="project" value="UniProtKB-ARBA"/>
</dbReference>